<dbReference type="EMBL" id="JANVFT010000003">
    <property type="protein sequence ID" value="KAJ4501046.1"/>
    <property type="molecule type" value="Genomic_DNA"/>
</dbReference>
<feature type="compositionally biased region" description="Basic and acidic residues" evidence="1">
    <location>
        <begin position="50"/>
        <end position="75"/>
    </location>
</feature>
<feature type="compositionally biased region" description="Basic and acidic residues" evidence="1">
    <location>
        <begin position="1"/>
        <end position="19"/>
    </location>
</feature>
<proteinExistence type="predicted"/>
<sequence>MVNADRRSDTTGGMKRLDEPANWTVCGPRDRKIAPETVEGELVRFLIPQKEWEDAPPHQHDHPSEEPNQKNRQGGDEEPAPPYGNLEPQHPDSPQQDVYACGRGPRELPQRIQLNQGDSGVRTGLDLRCNIPPLLRRESETAKRASRPRTQGFLSSQLLQRARWGTTEQFASFLPLIQKEQGSPAAASNGQRGSSTIYLANDTPTPKTERNRANCPRGGSSRVLASSSIAASAVISVEWGGDGEDTGGGTGLGAPVAALEEGRLIVDRV</sequence>
<evidence type="ECO:0000256" key="1">
    <source>
        <dbReference type="SAM" id="MobiDB-lite"/>
    </source>
</evidence>
<feature type="region of interest" description="Disordered" evidence="1">
    <location>
        <begin position="182"/>
        <end position="221"/>
    </location>
</feature>
<keyword evidence="3" id="KW-1185">Reference proteome</keyword>
<feature type="region of interest" description="Disordered" evidence="1">
    <location>
        <begin position="1"/>
        <end position="103"/>
    </location>
</feature>
<accession>A0ABQ8VXI9</accession>
<feature type="compositionally biased region" description="Polar residues" evidence="1">
    <location>
        <begin position="186"/>
        <end position="206"/>
    </location>
</feature>
<protein>
    <submittedName>
        <fullName evidence="2">Uncharacterized protein</fullName>
    </submittedName>
</protein>
<gene>
    <name evidence="2" type="ORF">C8R41DRAFT_862709</name>
</gene>
<evidence type="ECO:0000313" key="3">
    <source>
        <dbReference type="Proteomes" id="UP001150217"/>
    </source>
</evidence>
<comment type="caution">
    <text evidence="2">The sequence shown here is derived from an EMBL/GenBank/DDBJ whole genome shotgun (WGS) entry which is preliminary data.</text>
</comment>
<evidence type="ECO:0000313" key="2">
    <source>
        <dbReference type="EMBL" id="KAJ4501046.1"/>
    </source>
</evidence>
<organism evidence="2 3">
    <name type="scientific">Lentinula lateritia</name>
    <dbReference type="NCBI Taxonomy" id="40482"/>
    <lineage>
        <taxon>Eukaryota</taxon>
        <taxon>Fungi</taxon>
        <taxon>Dikarya</taxon>
        <taxon>Basidiomycota</taxon>
        <taxon>Agaricomycotina</taxon>
        <taxon>Agaricomycetes</taxon>
        <taxon>Agaricomycetidae</taxon>
        <taxon>Agaricales</taxon>
        <taxon>Marasmiineae</taxon>
        <taxon>Omphalotaceae</taxon>
        <taxon>Lentinula</taxon>
    </lineage>
</organism>
<dbReference type="Proteomes" id="UP001150217">
    <property type="component" value="Unassembled WGS sequence"/>
</dbReference>
<name>A0ABQ8VXI9_9AGAR</name>
<reference evidence="2" key="1">
    <citation type="submission" date="2022-08" db="EMBL/GenBank/DDBJ databases">
        <title>A Global Phylogenomic Analysis of the Shiitake Genus Lentinula.</title>
        <authorList>
            <consortium name="DOE Joint Genome Institute"/>
            <person name="Sierra-Patev S."/>
            <person name="Min B."/>
            <person name="Naranjo-Ortiz M."/>
            <person name="Looney B."/>
            <person name="Konkel Z."/>
            <person name="Slot J.C."/>
            <person name="Sakamoto Y."/>
            <person name="Steenwyk J.L."/>
            <person name="Rokas A."/>
            <person name="Carro J."/>
            <person name="Camarero S."/>
            <person name="Ferreira P."/>
            <person name="Molpeceres G."/>
            <person name="Ruiz-Duenas F.J."/>
            <person name="Serrano A."/>
            <person name="Henrissat B."/>
            <person name="Drula E."/>
            <person name="Hughes K.W."/>
            <person name="Mata J.L."/>
            <person name="Ishikawa N.K."/>
            <person name="Vargas-Isla R."/>
            <person name="Ushijima S."/>
            <person name="Smith C.A."/>
            <person name="Ahrendt S."/>
            <person name="Andreopoulos W."/>
            <person name="He G."/>
            <person name="Labutti K."/>
            <person name="Lipzen A."/>
            <person name="Ng V."/>
            <person name="Riley R."/>
            <person name="Sandor L."/>
            <person name="Barry K."/>
            <person name="Martinez A.T."/>
            <person name="Xiao Y."/>
            <person name="Gibbons J.G."/>
            <person name="Terashima K."/>
            <person name="Grigoriev I.V."/>
            <person name="Hibbett D.S."/>
        </authorList>
    </citation>
    <scope>NUCLEOTIDE SEQUENCE</scope>
    <source>
        <strain evidence="2">RHP3577 ss4</strain>
    </source>
</reference>